<dbReference type="Gene3D" id="3.30.1380.20">
    <property type="entry name" value="Trafficking protein particle complex subunit 3"/>
    <property type="match status" value="1"/>
</dbReference>
<dbReference type="InterPro" id="IPR024096">
    <property type="entry name" value="NO_sig/Golgi_transp_ligand-bd"/>
</dbReference>
<dbReference type="eggNOG" id="ENOG50305E4">
    <property type="taxonomic scope" value="Bacteria"/>
</dbReference>
<evidence type="ECO:0008006" key="3">
    <source>
        <dbReference type="Google" id="ProtNLM"/>
    </source>
</evidence>
<name>A1ATR6_PELPD</name>
<dbReference type="Proteomes" id="UP000006732">
    <property type="component" value="Chromosome"/>
</dbReference>
<dbReference type="EMBL" id="CP000482">
    <property type="protein sequence ID" value="ABL00737.1"/>
    <property type="molecule type" value="Genomic_DNA"/>
</dbReference>
<dbReference type="STRING" id="338966.Ppro_3143"/>
<dbReference type="OrthoDB" id="564653at2"/>
<dbReference type="KEGG" id="ppd:Ppro_3143"/>
<evidence type="ECO:0000313" key="1">
    <source>
        <dbReference type="EMBL" id="ABL00737.1"/>
    </source>
</evidence>
<dbReference type="SUPFAM" id="SSF111126">
    <property type="entry name" value="Ligand-binding domain in the NO signalling and Golgi transport"/>
    <property type="match status" value="1"/>
</dbReference>
<dbReference type="RefSeq" id="WP_011736969.1">
    <property type="nucleotide sequence ID" value="NC_008609.1"/>
</dbReference>
<reference evidence="1 2" key="1">
    <citation type="submission" date="2006-10" db="EMBL/GenBank/DDBJ databases">
        <title>Complete sequence of chromosome of Pelobacter propionicus DSM 2379.</title>
        <authorList>
            <consortium name="US DOE Joint Genome Institute"/>
            <person name="Copeland A."/>
            <person name="Lucas S."/>
            <person name="Lapidus A."/>
            <person name="Barry K."/>
            <person name="Detter J.C."/>
            <person name="Glavina del Rio T."/>
            <person name="Hammon N."/>
            <person name="Israni S."/>
            <person name="Dalin E."/>
            <person name="Tice H."/>
            <person name="Pitluck S."/>
            <person name="Saunders E."/>
            <person name="Brettin T."/>
            <person name="Bruce D."/>
            <person name="Han C."/>
            <person name="Tapia R."/>
            <person name="Schmutz J."/>
            <person name="Larimer F."/>
            <person name="Land M."/>
            <person name="Hauser L."/>
            <person name="Kyrpides N."/>
            <person name="Kim E."/>
            <person name="Lovley D."/>
            <person name="Richardson P."/>
        </authorList>
    </citation>
    <scope>NUCLEOTIDE SEQUENCE [LARGE SCALE GENOMIC DNA]</scope>
    <source>
        <strain evidence="2">DSM 2379 / NBRC 103807 / OttBd1</strain>
    </source>
</reference>
<gene>
    <name evidence="1" type="ordered locus">Ppro_3143</name>
</gene>
<sequence>MSLKRDFSLDNETFRHYLNDHAVVMHSHHYLALITKLAEDLGDIGGPQLLRDIVEESMLPIFNDYIEKNGLTTPLQKINVGKEYYSVYGLGKIKIGGTEAGGEACLVRSHIDEGWIRKWGPYSKPINHFTCGFVAAMFSAAFGKPAKSYIVTETEGMAVNGNEGTFSVTLT</sequence>
<evidence type="ECO:0000313" key="2">
    <source>
        <dbReference type="Proteomes" id="UP000006732"/>
    </source>
</evidence>
<proteinExistence type="predicted"/>
<dbReference type="HOGENOM" id="CLU_1569207_0_0_7"/>
<keyword evidence="2" id="KW-1185">Reference proteome</keyword>
<dbReference type="AlphaFoldDB" id="A1ATR6"/>
<protein>
    <recommendedName>
        <fullName evidence="3">4-vinyl reductase 4VR domain-containing protein</fullName>
    </recommendedName>
</protein>
<organism evidence="1 2">
    <name type="scientific">Pelobacter propionicus (strain DSM 2379 / NBRC 103807 / OttBd1)</name>
    <dbReference type="NCBI Taxonomy" id="338966"/>
    <lineage>
        <taxon>Bacteria</taxon>
        <taxon>Pseudomonadati</taxon>
        <taxon>Thermodesulfobacteriota</taxon>
        <taxon>Desulfuromonadia</taxon>
        <taxon>Desulfuromonadales</taxon>
        <taxon>Desulfuromonadaceae</taxon>
        <taxon>Pelobacter</taxon>
    </lineage>
</organism>
<accession>A1ATR6</accession>